<dbReference type="Proteomes" id="UP000004671">
    <property type="component" value="Chromosome"/>
</dbReference>
<proteinExistence type="predicted"/>
<dbReference type="EMBL" id="CP018099">
    <property type="protein sequence ID" value="APF18804.1"/>
    <property type="molecule type" value="Genomic_DNA"/>
</dbReference>
<dbReference type="HOGENOM" id="CLU_1346820_0_0_0"/>
<dbReference type="Pfam" id="PF13505">
    <property type="entry name" value="OMP_b-brl"/>
    <property type="match status" value="1"/>
</dbReference>
<dbReference type="InterPro" id="IPR011250">
    <property type="entry name" value="OMP/PagP_B-barrel"/>
</dbReference>
<dbReference type="RefSeq" id="WP_006930134.1">
    <property type="nucleotide sequence ID" value="NZ_CM001402.1"/>
</dbReference>
<dbReference type="eggNOG" id="ENOG5033KPK">
    <property type="taxonomic scope" value="Bacteria"/>
</dbReference>
<dbReference type="SUPFAM" id="SSF56925">
    <property type="entry name" value="OMPA-like"/>
    <property type="match status" value="1"/>
</dbReference>
<evidence type="ECO:0000313" key="7">
    <source>
        <dbReference type="Proteomes" id="UP000183868"/>
    </source>
</evidence>
<dbReference type="Gene3D" id="2.40.160.20">
    <property type="match status" value="1"/>
</dbReference>
<accession>H1XUF4</accession>
<keyword evidence="1 2" id="KW-0732">Signal</keyword>
<keyword evidence="6" id="KW-1185">Reference proteome</keyword>
<dbReference type="AlphaFoldDB" id="H1XUF4"/>
<feature type="chain" id="PRO_5010834639" evidence="2">
    <location>
        <begin position="20"/>
        <end position="203"/>
    </location>
</feature>
<evidence type="ECO:0000256" key="2">
    <source>
        <dbReference type="SAM" id="SignalP"/>
    </source>
</evidence>
<evidence type="ECO:0000313" key="6">
    <source>
        <dbReference type="Proteomes" id="UP000004671"/>
    </source>
</evidence>
<evidence type="ECO:0000313" key="4">
    <source>
        <dbReference type="EMBL" id="APF18804.1"/>
    </source>
</evidence>
<evidence type="ECO:0000313" key="5">
    <source>
        <dbReference type="EMBL" id="EHO42780.1"/>
    </source>
</evidence>
<dbReference type="InParanoid" id="H1XUF4"/>
<reference evidence="4 7" key="2">
    <citation type="submission" date="2016-11" db="EMBL/GenBank/DDBJ databases">
        <title>Genomic analysis of Caldithrix abyssi and proposal of a novel bacterial phylum Caldithrichaeota.</title>
        <authorList>
            <person name="Kublanov I."/>
            <person name="Sigalova O."/>
            <person name="Gavrilov S."/>
            <person name="Lebedinsky A."/>
            <person name="Ivanova N."/>
            <person name="Daum C."/>
            <person name="Reddy T."/>
            <person name="Klenk H.P."/>
            <person name="Goker M."/>
            <person name="Reva O."/>
            <person name="Miroshnichenko M."/>
            <person name="Kyprides N."/>
            <person name="Woyke T."/>
            <person name="Gelfand M."/>
        </authorList>
    </citation>
    <scope>NUCLEOTIDE SEQUENCE [LARGE SCALE GENOMIC DNA]</scope>
    <source>
        <strain evidence="4 7">LF13</strain>
    </source>
</reference>
<evidence type="ECO:0000259" key="3">
    <source>
        <dbReference type="Pfam" id="PF13505"/>
    </source>
</evidence>
<name>H1XUF4_CALAY</name>
<dbReference type="InterPro" id="IPR027385">
    <property type="entry name" value="Beta-barrel_OMP"/>
</dbReference>
<dbReference type="PaxDb" id="880073-Calab_3174"/>
<feature type="signal peptide" evidence="2">
    <location>
        <begin position="1"/>
        <end position="19"/>
    </location>
</feature>
<organism evidence="5 6">
    <name type="scientific">Caldithrix abyssi DSM 13497</name>
    <dbReference type="NCBI Taxonomy" id="880073"/>
    <lineage>
        <taxon>Bacteria</taxon>
        <taxon>Pseudomonadati</taxon>
        <taxon>Calditrichota</taxon>
        <taxon>Calditrichia</taxon>
        <taxon>Calditrichales</taxon>
        <taxon>Calditrichaceae</taxon>
        <taxon>Caldithrix</taxon>
    </lineage>
</organism>
<dbReference type="STRING" id="880073.Cabys_2055"/>
<dbReference type="KEGG" id="caby:Cabys_2055"/>
<protein>
    <submittedName>
        <fullName evidence="4">Outer membrane protein beta-barrel domain-containing protein</fullName>
    </submittedName>
</protein>
<gene>
    <name evidence="4" type="ORF">Cabys_2055</name>
    <name evidence="5" type="ORF">Calab_3174</name>
</gene>
<dbReference type="EMBL" id="CM001402">
    <property type="protein sequence ID" value="EHO42780.1"/>
    <property type="molecule type" value="Genomic_DNA"/>
</dbReference>
<reference evidence="5 6" key="1">
    <citation type="submission" date="2011-09" db="EMBL/GenBank/DDBJ databases">
        <title>The permanent draft genome of Caldithrix abyssi DSM 13497.</title>
        <authorList>
            <consortium name="US DOE Joint Genome Institute (JGI-PGF)"/>
            <person name="Lucas S."/>
            <person name="Han J."/>
            <person name="Lapidus A."/>
            <person name="Bruce D."/>
            <person name="Goodwin L."/>
            <person name="Pitluck S."/>
            <person name="Peters L."/>
            <person name="Kyrpides N."/>
            <person name="Mavromatis K."/>
            <person name="Ivanova N."/>
            <person name="Mikhailova N."/>
            <person name="Chertkov O."/>
            <person name="Detter J.C."/>
            <person name="Tapia R."/>
            <person name="Han C."/>
            <person name="Land M."/>
            <person name="Hauser L."/>
            <person name="Markowitz V."/>
            <person name="Cheng J.-F."/>
            <person name="Hugenholtz P."/>
            <person name="Woyke T."/>
            <person name="Wu D."/>
            <person name="Spring S."/>
            <person name="Brambilla E."/>
            <person name="Klenk H.-P."/>
            <person name="Eisen J.A."/>
        </authorList>
    </citation>
    <scope>NUCLEOTIDE SEQUENCE [LARGE SCALE GENOMIC DNA]</scope>
    <source>
        <strain evidence="5 6">DSM 13497</strain>
    </source>
</reference>
<feature type="domain" description="Outer membrane protein beta-barrel" evidence="3">
    <location>
        <begin position="6"/>
        <end position="177"/>
    </location>
</feature>
<sequence precursor="true">MKKYTLIFLFLLSLSAARGQDSSSVKFGLGFTLVDFRDMANTFFSYHYFSPNFSIPIVIKNMVRIEPSIGYFNRNIEFKSQENENDFYKVSDSNTHLGLGLFFLKQYAPLQVYWGSYFSYIISTEKQNDKDDRDTEEGDGYSIGPAFGMEYLFNKHFSLGGEIRAQYLKLVREEDSTRETADKDKITYHSFVTRALITLRFYF</sequence>
<dbReference type="Proteomes" id="UP000183868">
    <property type="component" value="Chromosome"/>
</dbReference>
<evidence type="ECO:0000256" key="1">
    <source>
        <dbReference type="ARBA" id="ARBA00022729"/>
    </source>
</evidence>